<dbReference type="Gene3D" id="3.30.110.40">
    <property type="entry name" value="TusA-like domain"/>
    <property type="match status" value="1"/>
</dbReference>
<proteinExistence type="predicted"/>
<name>A0ABS8YGV0_9BACL</name>
<dbReference type="InterPro" id="IPR001455">
    <property type="entry name" value="TusA-like"/>
</dbReference>
<protein>
    <submittedName>
        <fullName evidence="2">Sulfurtransferase TusA family protein</fullName>
    </submittedName>
</protein>
<evidence type="ECO:0000313" key="3">
    <source>
        <dbReference type="Proteomes" id="UP001199916"/>
    </source>
</evidence>
<dbReference type="SUPFAM" id="SSF64307">
    <property type="entry name" value="SirA-like"/>
    <property type="match status" value="1"/>
</dbReference>
<organism evidence="2 3">
    <name type="scientific">Paenibacillus profundus</name>
    <dbReference type="NCBI Taxonomy" id="1173085"/>
    <lineage>
        <taxon>Bacteria</taxon>
        <taxon>Bacillati</taxon>
        <taxon>Bacillota</taxon>
        <taxon>Bacilli</taxon>
        <taxon>Bacillales</taxon>
        <taxon>Paenibacillaceae</taxon>
        <taxon>Paenibacillus</taxon>
    </lineage>
</organism>
<comment type="caution">
    <text evidence="2">The sequence shown here is derived from an EMBL/GenBank/DDBJ whole genome shotgun (WGS) entry which is preliminary data.</text>
</comment>
<sequence length="75" mass="8373">MAIIRLDMLGEMCPIPVAKSQIALKNMTPADTLILITDHSCVESNIRSSFSKKTHTIQSAEVMTGIWEVTIRKKE</sequence>
<dbReference type="Pfam" id="PF01206">
    <property type="entry name" value="TusA"/>
    <property type="match status" value="1"/>
</dbReference>
<feature type="domain" description="UPF0033" evidence="1">
    <location>
        <begin position="5"/>
        <end position="73"/>
    </location>
</feature>
<evidence type="ECO:0000259" key="1">
    <source>
        <dbReference type="Pfam" id="PF01206"/>
    </source>
</evidence>
<accession>A0ABS8YGV0</accession>
<dbReference type="CDD" id="cd00291">
    <property type="entry name" value="SirA_YedF_YeeD"/>
    <property type="match status" value="1"/>
</dbReference>
<keyword evidence="3" id="KW-1185">Reference proteome</keyword>
<dbReference type="InterPro" id="IPR036868">
    <property type="entry name" value="TusA-like_sf"/>
</dbReference>
<gene>
    <name evidence="2" type="ORF">LQV63_18010</name>
</gene>
<dbReference type="EMBL" id="JAJNBZ010000015">
    <property type="protein sequence ID" value="MCE5171198.1"/>
    <property type="molecule type" value="Genomic_DNA"/>
</dbReference>
<evidence type="ECO:0000313" key="2">
    <source>
        <dbReference type="EMBL" id="MCE5171198.1"/>
    </source>
</evidence>
<dbReference type="RefSeq" id="WP_233697734.1">
    <property type="nucleotide sequence ID" value="NZ_JAJNBZ010000015.1"/>
</dbReference>
<reference evidence="2 3" key="1">
    <citation type="submission" date="2021-11" db="EMBL/GenBank/DDBJ databases">
        <title>Draft genome sequence of Paenibacillus profundus YoMME, a new Gram-positive bacteria with exoelectrogenic properties.</title>
        <authorList>
            <person name="Hubenova Y."/>
            <person name="Hubenova E."/>
            <person name="Manasiev Y."/>
            <person name="Peykov S."/>
            <person name="Mitov M."/>
        </authorList>
    </citation>
    <scope>NUCLEOTIDE SEQUENCE [LARGE SCALE GENOMIC DNA]</scope>
    <source>
        <strain evidence="2 3">YoMME</strain>
    </source>
</reference>
<dbReference type="Proteomes" id="UP001199916">
    <property type="component" value="Unassembled WGS sequence"/>
</dbReference>